<name>A0A426XCZ4_ENSVE</name>
<sequence length="101" mass="11307">MAQGSSPRPRLTERLLRVVEKLIGRLTMIGAMELRLDDRPRSNLSIGPGFRRCSGISSKFVRRSAEGIRKLVGNTPGDHRKKTRRLATRMPEVAGLARVRS</sequence>
<proteinExistence type="predicted"/>
<reference evidence="1 2" key="1">
    <citation type="journal article" date="2014" name="Agronomy (Basel)">
        <title>A Draft Genome Sequence for Ensete ventricosum, the Drought-Tolerant Tree Against Hunger.</title>
        <authorList>
            <person name="Harrison J."/>
            <person name="Moore K.A."/>
            <person name="Paszkiewicz K."/>
            <person name="Jones T."/>
            <person name="Grant M."/>
            <person name="Ambacheew D."/>
            <person name="Muzemil S."/>
            <person name="Studholme D.J."/>
        </authorList>
    </citation>
    <scope>NUCLEOTIDE SEQUENCE [LARGE SCALE GENOMIC DNA]</scope>
</reference>
<dbReference type="Proteomes" id="UP000287651">
    <property type="component" value="Unassembled WGS sequence"/>
</dbReference>
<gene>
    <name evidence="1" type="ORF">B296_00031512</name>
</gene>
<evidence type="ECO:0000313" key="2">
    <source>
        <dbReference type="Proteomes" id="UP000287651"/>
    </source>
</evidence>
<organism evidence="1 2">
    <name type="scientific">Ensete ventricosum</name>
    <name type="common">Abyssinian banana</name>
    <name type="synonym">Musa ensete</name>
    <dbReference type="NCBI Taxonomy" id="4639"/>
    <lineage>
        <taxon>Eukaryota</taxon>
        <taxon>Viridiplantae</taxon>
        <taxon>Streptophyta</taxon>
        <taxon>Embryophyta</taxon>
        <taxon>Tracheophyta</taxon>
        <taxon>Spermatophyta</taxon>
        <taxon>Magnoliopsida</taxon>
        <taxon>Liliopsida</taxon>
        <taxon>Zingiberales</taxon>
        <taxon>Musaceae</taxon>
        <taxon>Ensete</taxon>
    </lineage>
</organism>
<dbReference type="AlphaFoldDB" id="A0A426XCZ4"/>
<protein>
    <submittedName>
        <fullName evidence="1">Uncharacterized protein</fullName>
    </submittedName>
</protein>
<comment type="caution">
    <text evidence="1">The sequence shown here is derived from an EMBL/GenBank/DDBJ whole genome shotgun (WGS) entry which is preliminary data.</text>
</comment>
<dbReference type="EMBL" id="AMZH03022401">
    <property type="protein sequence ID" value="RRT37355.1"/>
    <property type="molecule type" value="Genomic_DNA"/>
</dbReference>
<accession>A0A426XCZ4</accession>
<evidence type="ECO:0000313" key="1">
    <source>
        <dbReference type="EMBL" id="RRT37355.1"/>
    </source>
</evidence>